<evidence type="ECO:0000313" key="3">
    <source>
        <dbReference type="EMBL" id="CAB4179283.1"/>
    </source>
</evidence>
<evidence type="ECO:0000313" key="1">
    <source>
        <dbReference type="EMBL" id="CAB4167003.1"/>
    </source>
</evidence>
<gene>
    <name evidence="3" type="ORF">UFOVP1034_56</name>
    <name evidence="4" type="ORF">UFOVP1177_56</name>
    <name evidence="5" type="ORF">UFOVP1243_43</name>
    <name evidence="6" type="ORF">UFOVP1581_102</name>
    <name evidence="1" type="ORF">UFOVP854_102</name>
    <name evidence="2" type="ORF">UFOVP964_102</name>
</gene>
<evidence type="ECO:0000313" key="6">
    <source>
        <dbReference type="EMBL" id="CAB5231524.1"/>
    </source>
</evidence>
<name>A0A6J5Q5D7_9CAUD</name>
<organism evidence="3">
    <name type="scientific">uncultured Caudovirales phage</name>
    <dbReference type="NCBI Taxonomy" id="2100421"/>
    <lineage>
        <taxon>Viruses</taxon>
        <taxon>Duplodnaviria</taxon>
        <taxon>Heunggongvirae</taxon>
        <taxon>Uroviricota</taxon>
        <taxon>Caudoviricetes</taxon>
        <taxon>Peduoviridae</taxon>
        <taxon>Maltschvirus</taxon>
        <taxon>Maltschvirus maltsch</taxon>
    </lineage>
</organism>
<dbReference type="EMBL" id="LR796798">
    <property type="protein sequence ID" value="CAB4167003.1"/>
    <property type="molecule type" value="Genomic_DNA"/>
</dbReference>
<evidence type="ECO:0000313" key="4">
    <source>
        <dbReference type="EMBL" id="CAB4189100.1"/>
    </source>
</evidence>
<sequence>MRNFFKKVELPDTDSLLTSLLIATDFLNPDMEKEDVLYSVMELLANALGDNKLALVTNDVCKSAQSKFDEVKSLYTQFQLTTDINN</sequence>
<dbReference type="EMBL" id="LR797132">
    <property type="protein sequence ID" value="CAB4189100.1"/>
    <property type="molecule type" value="Genomic_DNA"/>
</dbReference>
<proteinExistence type="predicted"/>
<evidence type="ECO:0000313" key="2">
    <source>
        <dbReference type="EMBL" id="CAB4174949.1"/>
    </source>
</evidence>
<reference evidence="3" key="1">
    <citation type="submission" date="2020-05" db="EMBL/GenBank/DDBJ databases">
        <authorList>
            <person name="Chiriac C."/>
            <person name="Salcher M."/>
            <person name="Ghai R."/>
            <person name="Kavagutti S V."/>
        </authorList>
    </citation>
    <scope>NUCLEOTIDE SEQUENCE</scope>
</reference>
<protein>
    <submittedName>
        <fullName evidence="3">Uncharacterized protein</fullName>
    </submittedName>
</protein>
<dbReference type="EMBL" id="LR797196">
    <property type="protein sequence ID" value="CAB4193230.1"/>
    <property type="molecule type" value="Genomic_DNA"/>
</dbReference>
<dbReference type="EMBL" id="LR796924">
    <property type="protein sequence ID" value="CAB4174949.1"/>
    <property type="molecule type" value="Genomic_DNA"/>
</dbReference>
<accession>A0A6J5Q5D7</accession>
<dbReference type="EMBL" id="LR796979">
    <property type="protein sequence ID" value="CAB4179283.1"/>
    <property type="molecule type" value="Genomic_DNA"/>
</dbReference>
<evidence type="ECO:0000313" key="5">
    <source>
        <dbReference type="EMBL" id="CAB4193230.1"/>
    </source>
</evidence>
<dbReference type="EMBL" id="LR798433">
    <property type="protein sequence ID" value="CAB5231524.1"/>
    <property type="molecule type" value="Genomic_DNA"/>
</dbReference>